<dbReference type="Pfam" id="PF00106">
    <property type="entry name" value="adh_short"/>
    <property type="match status" value="1"/>
</dbReference>
<gene>
    <name evidence="4" type="ORF">FKR81_13280</name>
</gene>
<accession>A0A563EVU6</accession>
<name>A0A563EVU6_9PSEU</name>
<dbReference type="CDD" id="cd05233">
    <property type="entry name" value="SDR_c"/>
    <property type="match status" value="1"/>
</dbReference>
<dbReference type="FunFam" id="3.40.50.720:FF:000084">
    <property type="entry name" value="Short-chain dehydrogenase reductase"/>
    <property type="match status" value="1"/>
</dbReference>
<dbReference type="InterPro" id="IPR002347">
    <property type="entry name" value="SDR_fam"/>
</dbReference>
<dbReference type="InterPro" id="IPR036291">
    <property type="entry name" value="NAD(P)-bd_dom_sf"/>
</dbReference>
<evidence type="ECO:0000313" key="4">
    <source>
        <dbReference type="EMBL" id="TWP51820.1"/>
    </source>
</evidence>
<dbReference type="EMBL" id="VOBR01000007">
    <property type="protein sequence ID" value="TWP51820.1"/>
    <property type="molecule type" value="Genomic_DNA"/>
</dbReference>
<dbReference type="Gene3D" id="3.40.50.720">
    <property type="entry name" value="NAD(P)-binding Rossmann-like Domain"/>
    <property type="match status" value="1"/>
</dbReference>
<dbReference type="PRINTS" id="PR00080">
    <property type="entry name" value="SDRFAMILY"/>
</dbReference>
<dbReference type="OrthoDB" id="4690547at2"/>
<dbReference type="PANTHER" id="PTHR24322:SF736">
    <property type="entry name" value="RETINOL DEHYDROGENASE 10"/>
    <property type="match status" value="1"/>
</dbReference>
<dbReference type="GO" id="GO:0016616">
    <property type="term" value="F:oxidoreductase activity, acting on the CH-OH group of donors, NAD or NADP as acceptor"/>
    <property type="evidence" value="ECO:0007669"/>
    <property type="project" value="TreeGrafter"/>
</dbReference>
<dbReference type="SUPFAM" id="SSF51735">
    <property type="entry name" value="NAD(P)-binding Rossmann-fold domains"/>
    <property type="match status" value="1"/>
</dbReference>
<dbReference type="AlphaFoldDB" id="A0A563EVU6"/>
<dbReference type="PROSITE" id="PS00061">
    <property type="entry name" value="ADH_SHORT"/>
    <property type="match status" value="1"/>
</dbReference>
<evidence type="ECO:0000256" key="3">
    <source>
        <dbReference type="RuleBase" id="RU000363"/>
    </source>
</evidence>
<dbReference type="PANTHER" id="PTHR24322">
    <property type="entry name" value="PKSB"/>
    <property type="match status" value="1"/>
</dbReference>
<protein>
    <submittedName>
        <fullName evidence="4">SDR family oxidoreductase</fullName>
    </submittedName>
</protein>
<dbReference type="Proteomes" id="UP000316639">
    <property type="component" value="Unassembled WGS sequence"/>
</dbReference>
<organism evidence="4 5">
    <name type="scientific">Lentzea tibetensis</name>
    <dbReference type="NCBI Taxonomy" id="2591470"/>
    <lineage>
        <taxon>Bacteria</taxon>
        <taxon>Bacillati</taxon>
        <taxon>Actinomycetota</taxon>
        <taxon>Actinomycetes</taxon>
        <taxon>Pseudonocardiales</taxon>
        <taxon>Pseudonocardiaceae</taxon>
        <taxon>Lentzea</taxon>
    </lineage>
</organism>
<proteinExistence type="inferred from homology"/>
<sequence>MRIRPGQVAVVTGAANGIGRALVARLVAAGVKVVMADVEEACLRVAEVELQFFGGDVLAVPTDVTDLSEVERLLDRAIAHYGRVDLVINNAGVIGPKRPVWELEASDWRRTMGVNLDGVFNVIKVFVPELITRGRGHITNVSSVLGQSAVALMGDYSASKHAVVGLTESLRAELATRAPKVGVMLVCPGPVRTRLLEGENSLINVALSAEDVANQIVDAVDAGAERLVPNRFAVAV</sequence>
<dbReference type="PRINTS" id="PR00081">
    <property type="entry name" value="GDHRDH"/>
</dbReference>
<evidence type="ECO:0000256" key="2">
    <source>
        <dbReference type="ARBA" id="ARBA00023002"/>
    </source>
</evidence>
<reference evidence="4 5" key="1">
    <citation type="submission" date="2019-07" db="EMBL/GenBank/DDBJ databases">
        <title>Lentzea xizangensis sp. nov., isolated from Qinghai-Tibetan Plateau Soils.</title>
        <authorList>
            <person name="Huang J."/>
        </authorList>
    </citation>
    <scope>NUCLEOTIDE SEQUENCE [LARGE SCALE GENOMIC DNA]</scope>
    <source>
        <strain evidence="4 5">FXJ1.1311</strain>
    </source>
</reference>
<evidence type="ECO:0000256" key="1">
    <source>
        <dbReference type="ARBA" id="ARBA00006484"/>
    </source>
</evidence>
<comment type="similarity">
    <text evidence="1 3">Belongs to the short-chain dehydrogenases/reductases (SDR) family.</text>
</comment>
<keyword evidence="2" id="KW-0560">Oxidoreductase</keyword>
<dbReference type="RefSeq" id="WP_146351627.1">
    <property type="nucleotide sequence ID" value="NZ_VOBR01000007.1"/>
</dbReference>
<comment type="caution">
    <text evidence="4">The sequence shown here is derived from an EMBL/GenBank/DDBJ whole genome shotgun (WGS) entry which is preliminary data.</text>
</comment>
<keyword evidence="5" id="KW-1185">Reference proteome</keyword>
<evidence type="ECO:0000313" key="5">
    <source>
        <dbReference type="Proteomes" id="UP000316639"/>
    </source>
</evidence>
<dbReference type="InterPro" id="IPR020904">
    <property type="entry name" value="Sc_DH/Rdtase_CS"/>
</dbReference>